<dbReference type="PROSITE" id="PS50157">
    <property type="entry name" value="ZINC_FINGER_C2H2_2"/>
    <property type="match status" value="7"/>
</dbReference>
<dbReference type="InterPro" id="IPR013087">
    <property type="entry name" value="Znf_C2H2_type"/>
</dbReference>
<evidence type="ECO:0000256" key="7">
    <source>
        <dbReference type="ARBA" id="ARBA00023163"/>
    </source>
</evidence>
<feature type="domain" description="C2H2-type" evidence="11">
    <location>
        <begin position="562"/>
        <end position="590"/>
    </location>
</feature>
<evidence type="ECO:0000256" key="8">
    <source>
        <dbReference type="ARBA" id="ARBA00023242"/>
    </source>
</evidence>
<evidence type="ECO:0000259" key="11">
    <source>
        <dbReference type="PROSITE" id="PS50157"/>
    </source>
</evidence>
<feature type="domain" description="C2H2-type" evidence="11">
    <location>
        <begin position="477"/>
        <end position="504"/>
    </location>
</feature>
<dbReference type="EMBL" id="JAZGQO010000010">
    <property type="protein sequence ID" value="KAK6175116.1"/>
    <property type="molecule type" value="Genomic_DNA"/>
</dbReference>
<evidence type="ECO:0000256" key="4">
    <source>
        <dbReference type="ARBA" id="ARBA00022771"/>
    </source>
</evidence>
<dbReference type="PANTHER" id="PTHR47772">
    <property type="entry name" value="ZINC FINGER PROTEIN 200"/>
    <property type="match status" value="1"/>
</dbReference>
<organism evidence="12 13">
    <name type="scientific">Patella caerulea</name>
    <name type="common">Rayed Mediterranean limpet</name>
    <dbReference type="NCBI Taxonomy" id="87958"/>
    <lineage>
        <taxon>Eukaryota</taxon>
        <taxon>Metazoa</taxon>
        <taxon>Spiralia</taxon>
        <taxon>Lophotrochozoa</taxon>
        <taxon>Mollusca</taxon>
        <taxon>Gastropoda</taxon>
        <taxon>Patellogastropoda</taxon>
        <taxon>Patelloidea</taxon>
        <taxon>Patellidae</taxon>
        <taxon>Patella</taxon>
    </lineage>
</organism>
<dbReference type="PROSITE" id="PS00028">
    <property type="entry name" value="ZINC_FINGER_C2H2_1"/>
    <property type="match status" value="6"/>
</dbReference>
<dbReference type="Proteomes" id="UP001347796">
    <property type="component" value="Unassembled WGS sequence"/>
</dbReference>
<evidence type="ECO:0000313" key="13">
    <source>
        <dbReference type="Proteomes" id="UP001347796"/>
    </source>
</evidence>
<dbReference type="Pfam" id="PF13912">
    <property type="entry name" value="zf-C2H2_6"/>
    <property type="match status" value="1"/>
</dbReference>
<keyword evidence="7" id="KW-0804">Transcription</keyword>
<dbReference type="Pfam" id="PF00096">
    <property type="entry name" value="zf-C2H2"/>
    <property type="match status" value="3"/>
</dbReference>
<dbReference type="FunFam" id="3.30.160.60:FF:000065">
    <property type="entry name" value="B-cell CLL/lymphoma 6, member B"/>
    <property type="match status" value="1"/>
</dbReference>
<keyword evidence="8" id="KW-0539">Nucleus</keyword>
<feature type="domain" description="C2H2-type" evidence="11">
    <location>
        <begin position="619"/>
        <end position="647"/>
    </location>
</feature>
<evidence type="ECO:0000256" key="1">
    <source>
        <dbReference type="ARBA" id="ARBA00004123"/>
    </source>
</evidence>
<keyword evidence="5" id="KW-0862">Zinc</keyword>
<dbReference type="Gene3D" id="3.30.160.60">
    <property type="entry name" value="Classic Zinc Finger"/>
    <property type="match status" value="5"/>
</dbReference>
<dbReference type="InterPro" id="IPR050636">
    <property type="entry name" value="C2H2-ZF_domain-containing"/>
</dbReference>
<evidence type="ECO:0000256" key="2">
    <source>
        <dbReference type="ARBA" id="ARBA00022723"/>
    </source>
</evidence>
<evidence type="ECO:0000256" key="9">
    <source>
        <dbReference type="PROSITE-ProRule" id="PRU00042"/>
    </source>
</evidence>
<comment type="subcellular location">
    <subcellularLocation>
        <location evidence="1">Nucleus</location>
    </subcellularLocation>
</comment>
<feature type="region of interest" description="Disordered" evidence="10">
    <location>
        <begin position="119"/>
        <end position="154"/>
    </location>
</feature>
<feature type="domain" description="C2H2-type" evidence="11">
    <location>
        <begin position="589"/>
        <end position="618"/>
    </location>
</feature>
<evidence type="ECO:0000256" key="3">
    <source>
        <dbReference type="ARBA" id="ARBA00022737"/>
    </source>
</evidence>
<dbReference type="SMART" id="SM00355">
    <property type="entry name" value="ZnF_C2H2"/>
    <property type="match status" value="7"/>
</dbReference>
<evidence type="ECO:0000313" key="12">
    <source>
        <dbReference type="EMBL" id="KAK6175116.1"/>
    </source>
</evidence>
<dbReference type="PANTHER" id="PTHR47772:SF13">
    <property type="entry name" value="GASTRULA ZINC FINGER PROTEIN XLCGF49.1-LIKE-RELATED"/>
    <property type="match status" value="1"/>
</dbReference>
<dbReference type="AlphaFoldDB" id="A0AAN8JGE6"/>
<dbReference type="GO" id="GO:0008270">
    <property type="term" value="F:zinc ion binding"/>
    <property type="evidence" value="ECO:0007669"/>
    <property type="project" value="UniProtKB-KW"/>
</dbReference>
<name>A0AAN8JGE6_PATCE</name>
<feature type="compositionally biased region" description="Basic residues" evidence="10">
    <location>
        <begin position="139"/>
        <end position="149"/>
    </location>
</feature>
<keyword evidence="3" id="KW-0677">Repeat</keyword>
<feature type="domain" description="C2H2-type" evidence="11">
    <location>
        <begin position="505"/>
        <end position="532"/>
    </location>
</feature>
<feature type="domain" description="C2H2-type" evidence="11">
    <location>
        <begin position="439"/>
        <end position="466"/>
    </location>
</feature>
<keyword evidence="6" id="KW-0805">Transcription regulation</keyword>
<dbReference type="FunFam" id="3.30.160.60:FF:000446">
    <property type="entry name" value="Zinc finger protein"/>
    <property type="match status" value="2"/>
</dbReference>
<feature type="domain" description="C2H2-type" evidence="11">
    <location>
        <begin position="533"/>
        <end position="560"/>
    </location>
</feature>
<accession>A0AAN8JGE6</accession>
<sequence>MTSTCVMNQVVLQTHLLISKIDVNRIIQTCDSLVLNQNKTIKQLISLFTKIAGYESYCQQIVLLCNQILSDTVTGSNHVVNVCKWLKPIDLPSGPGSSTSVKNGDQITKEVMSKACKDTRLHHNDVSPSSLKQPEGTRKCKSRLSKRSKGSQLKSPIATINPVLPIVTRNPLLPIATRESEPTLKNSANTETCQAIDDIGLLKNSGIFLKSHLTSNSKSDTHFTKLPEAAPSVPFPVKPPPTNVSHISSDSVCENVMDQVLETSGQGSLVEVIVGDDLNLSSLEDEGQVLVIIEEGETLEFNDVTNLYDELTIPVGVGKPNTTMATSESRLSIATDTPNVTMVTSKPELFISTNKSDYNEFPIVTDKSELPIATELSIATSPYQKNIKSSKIVEPTLKNSTEARNNRLQSNAANGNVLQSHSLQLSKQNKEFLKSRYPFQCSLCPKSFDRNKSLIRHTNVHAKKAARLAMKPPSLTFICEICGKIFKKRQRLREHKAVHLDHKPVACPHCDYRCVSKRYLTTHMIKHNGEKIHQCEKCGKCFNRIHSLRFHEMIHNATETDFVCDLCPSRFLRSYLLHRHKKQIHENPIECSCQVCGKTFNRKYGLSLHMRRHTTEKPFPCDICGKKYKHKKTLRKHRKICDGGERMINDSLIL</sequence>
<comment type="caution">
    <text evidence="12">The sequence shown here is derived from an EMBL/GenBank/DDBJ whole genome shotgun (WGS) entry which is preliminary data.</text>
</comment>
<keyword evidence="2" id="KW-0479">Metal-binding</keyword>
<evidence type="ECO:0000256" key="6">
    <source>
        <dbReference type="ARBA" id="ARBA00023015"/>
    </source>
</evidence>
<keyword evidence="4 9" id="KW-0863">Zinc-finger</keyword>
<gene>
    <name evidence="12" type="ORF">SNE40_013641</name>
</gene>
<evidence type="ECO:0000256" key="10">
    <source>
        <dbReference type="SAM" id="MobiDB-lite"/>
    </source>
</evidence>
<protein>
    <recommendedName>
        <fullName evidence="11">C2H2-type domain-containing protein</fullName>
    </recommendedName>
</protein>
<dbReference type="InterPro" id="IPR036236">
    <property type="entry name" value="Znf_C2H2_sf"/>
</dbReference>
<keyword evidence="13" id="KW-1185">Reference proteome</keyword>
<evidence type="ECO:0000256" key="5">
    <source>
        <dbReference type="ARBA" id="ARBA00022833"/>
    </source>
</evidence>
<reference evidence="12 13" key="1">
    <citation type="submission" date="2024-01" db="EMBL/GenBank/DDBJ databases">
        <title>The genome of the rayed Mediterranean limpet Patella caerulea (Linnaeus, 1758).</title>
        <authorList>
            <person name="Anh-Thu Weber A."/>
            <person name="Halstead-Nussloch G."/>
        </authorList>
    </citation>
    <scope>NUCLEOTIDE SEQUENCE [LARGE SCALE GENOMIC DNA]</scope>
    <source>
        <strain evidence="12">AATW-2023a</strain>
        <tissue evidence="12">Whole specimen</tissue>
    </source>
</reference>
<dbReference type="GO" id="GO:0005634">
    <property type="term" value="C:nucleus"/>
    <property type="evidence" value="ECO:0007669"/>
    <property type="project" value="UniProtKB-SubCell"/>
</dbReference>
<proteinExistence type="predicted"/>
<dbReference type="SUPFAM" id="SSF57667">
    <property type="entry name" value="beta-beta-alpha zinc fingers"/>
    <property type="match status" value="4"/>
</dbReference>